<evidence type="ECO:0000313" key="2">
    <source>
        <dbReference type="EMBL" id="KCZ97658.1"/>
    </source>
</evidence>
<dbReference type="PATRIC" id="fig|1280954.3.peg.2883"/>
<dbReference type="EMBL" id="ARYM01000017">
    <property type="protein sequence ID" value="KCZ97658.1"/>
    <property type="molecule type" value="Genomic_DNA"/>
</dbReference>
<proteinExistence type="predicted"/>
<gene>
    <name evidence="2" type="ORF">HPO_14232</name>
</gene>
<protein>
    <submittedName>
        <fullName evidence="2">Uncharacterized protein</fullName>
    </submittedName>
</protein>
<sequence length="111" mass="11419">MISSTMPAATAPLTGTAGEGKSVSPSGEDRSEIGKRFEQMLWAEMLSHAGLEKSLTLGGGEAASAFSRYVVEAIAADLAETHPLGLARRVDDITSAQAPADTGILMKGNEG</sequence>
<dbReference type="AlphaFoldDB" id="A0A062V6G9"/>
<name>A0A062V6G9_9PROT</name>
<dbReference type="OrthoDB" id="7620493at2"/>
<keyword evidence="3" id="KW-1185">Reference proteome</keyword>
<dbReference type="STRING" id="1280954.HPO_14232"/>
<dbReference type="RefSeq" id="WP_035600145.1">
    <property type="nucleotide sequence ID" value="NZ_ARYM01000017.1"/>
</dbReference>
<dbReference type="Proteomes" id="UP000027100">
    <property type="component" value="Unassembled WGS sequence"/>
</dbReference>
<evidence type="ECO:0000313" key="3">
    <source>
        <dbReference type="Proteomes" id="UP000027100"/>
    </source>
</evidence>
<feature type="compositionally biased region" description="Low complexity" evidence="1">
    <location>
        <begin position="1"/>
        <end position="16"/>
    </location>
</feature>
<evidence type="ECO:0000256" key="1">
    <source>
        <dbReference type="SAM" id="MobiDB-lite"/>
    </source>
</evidence>
<reference evidence="2 3" key="1">
    <citation type="journal article" date="2014" name="Antonie Van Leeuwenhoek">
        <title>Hyphomonas beringensis sp. nov. and Hyphomonas chukchiensis sp. nov., isolated from surface seawater of the Bering Sea and Chukchi Sea.</title>
        <authorList>
            <person name="Li C."/>
            <person name="Lai Q."/>
            <person name="Li G."/>
            <person name="Dong C."/>
            <person name="Wang J."/>
            <person name="Liao Y."/>
            <person name="Shao Z."/>
        </authorList>
    </citation>
    <scope>NUCLEOTIDE SEQUENCE [LARGE SCALE GENOMIC DNA]</scope>
    <source>
        <strain evidence="2 3">PS728</strain>
    </source>
</reference>
<comment type="caution">
    <text evidence="2">The sequence shown here is derived from an EMBL/GenBank/DDBJ whole genome shotgun (WGS) entry which is preliminary data.</text>
</comment>
<feature type="region of interest" description="Disordered" evidence="1">
    <location>
        <begin position="1"/>
        <end position="34"/>
    </location>
</feature>
<organism evidence="2 3">
    <name type="scientific">Hyphomonas polymorpha PS728</name>
    <dbReference type="NCBI Taxonomy" id="1280954"/>
    <lineage>
        <taxon>Bacteria</taxon>
        <taxon>Pseudomonadati</taxon>
        <taxon>Pseudomonadota</taxon>
        <taxon>Alphaproteobacteria</taxon>
        <taxon>Hyphomonadales</taxon>
        <taxon>Hyphomonadaceae</taxon>
        <taxon>Hyphomonas</taxon>
    </lineage>
</organism>
<accession>A0A062V6G9</accession>